<dbReference type="AlphaFoldDB" id="A0A0J7MT63"/>
<accession>A0A0J7MT63</accession>
<reference evidence="1 2" key="1">
    <citation type="submission" date="2015-04" db="EMBL/GenBank/DDBJ databases">
        <title>Lasius niger genome sequencing.</title>
        <authorList>
            <person name="Konorov E.A."/>
            <person name="Nikitin M.A."/>
            <person name="Kirill M.V."/>
            <person name="Chang P."/>
        </authorList>
    </citation>
    <scope>NUCLEOTIDE SEQUENCE [LARGE SCALE GENOMIC DNA]</scope>
    <source>
        <tissue evidence="1">Whole</tissue>
    </source>
</reference>
<dbReference type="EMBL" id="LBMM01018810">
    <property type="protein sequence ID" value="KMQ83690.1"/>
    <property type="molecule type" value="Genomic_DNA"/>
</dbReference>
<proteinExistence type="predicted"/>
<protein>
    <submittedName>
        <fullName evidence="1">Uncharacterized protein</fullName>
    </submittedName>
</protein>
<dbReference type="Proteomes" id="UP000036403">
    <property type="component" value="Unassembled WGS sequence"/>
</dbReference>
<keyword evidence="2" id="KW-1185">Reference proteome</keyword>
<evidence type="ECO:0000313" key="2">
    <source>
        <dbReference type="Proteomes" id="UP000036403"/>
    </source>
</evidence>
<name>A0A0J7MT63_LASNI</name>
<organism evidence="1 2">
    <name type="scientific">Lasius niger</name>
    <name type="common">Black garden ant</name>
    <dbReference type="NCBI Taxonomy" id="67767"/>
    <lineage>
        <taxon>Eukaryota</taxon>
        <taxon>Metazoa</taxon>
        <taxon>Ecdysozoa</taxon>
        <taxon>Arthropoda</taxon>
        <taxon>Hexapoda</taxon>
        <taxon>Insecta</taxon>
        <taxon>Pterygota</taxon>
        <taxon>Neoptera</taxon>
        <taxon>Endopterygota</taxon>
        <taxon>Hymenoptera</taxon>
        <taxon>Apocrita</taxon>
        <taxon>Aculeata</taxon>
        <taxon>Formicoidea</taxon>
        <taxon>Formicidae</taxon>
        <taxon>Formicinae</taxon>
        <taxon>Lasius</taxon>
        <taxon>Lasius</taxon>
    </lineage>
</organism>
<sequence>MGMPGGGQGVGGFATPAGGMQNGVGRLWPLALQGGQDFMPQKIPRQPRVAIGGIVDGAQTMRLHIGGQFGTGDLKQWPPEHASAQRPALTHPAQALGAGAAQQLQQYGFDLIIAVMGEQQGFARLQ</sequence>
<comment type="caution">
    <text evidence="1">The sequence shown here is derived from an EMBL/GenBank/DDBJ whole genome shotgun (WGS) entry which is preliminary data.</text>
</comment>
<evidence type="ECO:0000313" key="1">
    <source>
        <dbReference type="EMBL" id="KMQ83690.1"/>
    </source>
</evidence>
<gene>
    <name evidence="1" type="ORF">RF55_19341</name>
</gene>
<dbReference type="PaxDb" id="67767-A0A0J7MT63"/>